<organism evidence="2 3">
    <name type="scientific">Micromonospora sediminicola</name>
    <dbReference type="NCBI Taxonomy" id="946078"/>
    <lineage>
        <taxon>Bacteria</taxon>
        <taxon>Bacillati</taxon>
        <taxon>Actinomycetota</taxon>
        <taxon>Actinomycetes</taxon>
        <taxon>Micromonosporales</taxon>
        <taxon>Micromonosporaceae</taxon>
        <taxon>Micromonospora</taxon>
    </lineage>
</organism>
<dbReference type="Proteomes" id="UP000199558">
    <property type="component" value="Unassembled WGS sequence"/>
</dbReference>
<keyword evidence="1" id="KW-0812">Transmembrane</keyword>
<sequence length="87" mass="9168">MQRTQSPVLSRLARLNPTTVFLAALVLVLVGLFAPGPAGGVLLLVLAAGLVWLMTVTWPVQAPATRVLRLLMLTLLIAVALAKLMVG</sequence>
<keyword evidence="3" id="KW-1185">Reference proteome</keyword>
<evidence type="ECO:0000256" key="1">
    <source>
        <dbReference type="SAM" id="Phobius"/>
    </source>
</evidence>
<dbReference type="STRING" id="946078.GA0070622_1949"/>
<feature type="transmembrane region" description="Helical" evidence="1">
    <location>
        <begin position="12"/>
        <end position="34"/>
    </location>
</feature>
<dbReference type="RefSeq" id="WP_091572141.1">
    <property type="nucleotide sequence ID" value="NZ_FLRH01000003.1"/>
</dbReference>
<feature type="transmembrane region" description="Helical" evidence="1">
    <location>
        <begin position="67"/>
        <end position="86"/>
    </location>
</feature>
<name>A0A1A9B789_9ACTN</name>
<evidence type="ECO:0000313" key="3">
    <source>
        <dbReference type="Proteomes" id="UP000199558"/>
    </source>
</evidence>
<reference evidence="3" key="1">
    <citation type="submission" date="2016-06" db="EMBL/GenBank/DDBJ databases">
        <authorList>
            <person name="Varghese N."/>
            <person name="Submissions Spin"/>
        </authorList>
    </citation>
    <scope>NUCLEOTIDE SEQUENCE [LARGE SCALE GENOMIC DNA]</scope>
    <source>
        <strain evidence="3">DSM 45794</strain>
    </source>
</reference>
<evidence type="ECO:0000313" key="2">
    <source>
        <dbReference type="EMBL" id="SBT64961.1"/>
    </source>
</evidence>
<gene>
    <name evidence="2" type="ORF">GA0070622_1949</name>
</gene>
<dbReference type="AlphaFoldDB" id="A0A1A9B789"/>
<protein>
    <submittedName>
        <fullName evidence="2">Uncharacterized protein</fullName>
    </submittedName>
</protein>
<dbReference type="EMBL" id="FLRH01000003">
    <property type="protein sequence ID" value="SBT64961.1"/>
    <property type="molecule type" value="Genomic_DNA"/>
</dbReference>
<keyword evidence="1" id="KW-0472">Membrane</keyword>
<proteinExistence type="predicted"/>
<dbReference type="Pfam" id="PF20444">
    <property type="entry name" value="DUF6703"/>
    <property type="match status" value="1"/>
</dbReference>
<keyword evidence="1" id="KW-1133">Transmembrane helix</keyword>
<dbReference type="InterPro" id="IPR046549">
    <property type="entry name" value="DUF6703"/>
</dbReference>
<feature type="transmembrane region" description="Helical" evidence="1">
    <location>
        <begin position="40"/>
        <end position="60"/>
    </location>
</feature>
<accession>A0A1A9B789</accession>